<accession>F9W5P7</accession>
<dbReference type="EMBL" id="CAEQ01000746">
    <property type="protein sequence ID" value="CCD12499.1"/>
    <property type="molecule type" value="Genomic_DNA"/>
</dbReference>
<dbReference type="OMA" id="RWVFFDD"/>
<protein>
    <submittedName>
        <fullName evidence="2">WGS project CAEQ00000000 data, annotated contig 1355</fullName>
    </submittedName>
</protein>
<keyword evidence="1" id="KW-0732">Signal</keyword>
<dbReference type="GO" id="GO:0005802">
    <property type="term" value="C:trans-Golgi network"/>
    <property type="evidence" value="ECO:0007669"/>
    <property type="project" value="TreeGrafter"/>
</dbReference>
<evidence type="ECO:0000313" key="3">
    <source>
        <dbReference type="Proteomes" id="UP000000702"/>
    </source>
</evidence>
<feature type="chain" id="PRO_5003388700" evidence="1">
    <location>
        <begin position="26"/>
        <end position="1664"/>
    </location>
</feature>
<dbReference type="GO" id="GO:0005768">
    <property type="term" value="C:endosome"/>
    <property type="evidence" value="ECO:0007669"/>
    <property type="project" value="TreeGrafter"/>
</dbReference>
<name>F9W5P7_TRYCI</name>
<dbReference type="SUPFAM" id="SSF48371">
    <property type="entry name" value="ARM repeat"/>
    <property type="match status" value="1"/>
</dbReference>
<dbReference type="PANTHER" id="PTHR14042:SF24">
    <property type="entry name" value="PROTEIN DOPEY-1 HOMOLOG"/>
    <property type="match status" value="1"/>
</dbReference>
<dbReference type="PANTHER" id="PTHR14042">
    <property type="entry name" value="DOPEY-RELATED"/>
    <property type="match status" value="1"/>
</dbReference>
<evidence type="ECO:0000256" key="1">
    <source>
        <dbReference type="SAM" id="SignalP"/>
    </source>
</evidence>
<dbReference type="Proteomes" id="UP000000702">
    <property type="component" value="Unassembled WGS sequence"/>
</dbReference>
<gene>
    <name evidence="2" type="ORF">TCIL3000_0_33750</name>
</gene>
<reference evidence="2 3" key="2">
    <citation type="journal article" date="2012" name="Proc. Natl. Acad. Sci. U.S.A.">
        <title>Antigenic diversity is generated by distinct evolutionary mechanisms in African trypanosome species.</title>
        <authorList>
            <person name="Jackson A.P."/>
            <person name="Berry A."/>
            <person name="Aslett M."/>
            <person name="Allison H.C."/>
            <person name="Burton P."/>
            <person name="Vavrova-Anderson J."/>
            <person name="Brown R."/>
            <person name="Browne H."/>
            <person name="Corton N."/>
            <person name="Hauser H."/>
            <person name="Gamble J."/>
            <person name="Gilderthorp R."/>
            <person name="Marcello L."/>
            <person name="McQuillan J."/>
            <person name="Otto T.D."/>
            <person name="Quail M.A."/>
            <person name="Sanders M.J."/>
            <person name="van Tonder A."/>
            <person name="Ginger M.L."/>
            <person name="Field M.C."/>
            <person name="Barry J.D."/>
            <person name="Hertz-Fowler C."/>
            <person name="Berriman M."/>
        </authorList>
    </citation>
    <scope>NUCLEOTIDE SEQUENCE [LARGE SCALE GENOMIC DNA]</scope>
    <source>
        <strain evidence="2 3">IL3000</strain>
    </source>
</reference>
<reference evidence="3" key="1">
    <citation type="submission" date="2011-07" db="EMBL/GenBank/DDBJ databases">
        <title>Divergent evolution of antigenic variation in African trypanosomes.</title>
        <authorList>
            <person name="Jackson A.P."/>
            <person name="Berry A."/>
            <person name="Allison H.C."/>
            <person name="Burton P."/>
            <person name="Anderson J."/>
            <person name="Aslett M."/>
            <person name="Brown R."/>
            <person name="Corton N."/>
            <person name="Harris D."/>
            <person name="Hauser H."/>
            <person name="Gamble J."/>
            <person name="Gilderthorp R."/>
            <person name="McQuillan J."/>
            <person name="Quail M.A."/>
            <person name="Sanders M."/>
            <person name="Van Tonder A."/>
            <person name="Ginger M.L."/>
            <person name="Donelson J.E."/>
            <person name="Field M.C."/>
            <person name="Barry J.D."/>
            <person name="Berriman M."/>
            <person name="Hertz-Fowler C."/>
        </authorList>
    </citation>
    <scope>NUCLEOTIDE SEQUENCE [LARGE SCALE GENOMIC DNA]</scope>
    <source>
        <strain evidence="3">IL3000</strain>
    </source>
</reference>
<sequence length="1664" mass="181849">MAHVLPTVWLKALMVLFDSTVGGDAAEDDDAVLSKVGPVNDCIDGFGEFNGTGMSSSITPFRVFLLPLVLPYVCDLLVSMAVLMEKGLVPDDSLETTLSDFFASVPWMYFVNYQRSIILSVGTGSKRFLKVASPLFPTTSVTANETDCFSVGNTDNTAPAGSQGLLPNDSDQEMLRAPVSSRGVLEGLELSFLQLKGMTSLIQKNVVEPLKGDLKQCTAFRREVLSMCHSLCGIMCTASAALLEYSSVNGQLSTYEGSSTLEVALCLLEESLHVFDRLFFNVVSPLSNKEDPFMIAMPEEESELGLLAALWESASGFTKFMSRHPTGQKDLFARIAKSIFALVSYMFSSGWRKTDLCEEALNGWLRTVASAAASSATLAVQRDSLRVFVDFLNSTEIPPHVREGVREKNQLKQQLVPHVWHLLGICNEGMQADVVELLLRLYTDEEARRALDVITTEETMECGERLVILFSRMAEVDAPQNYFLPGLYMLLRALAHQNSSLRWLAQSTIRQFIPYFHRLLNPLLISLTRQLVCFSTQAESSNGTEGQSEMASTVYSAQELHDYEVNQLDPVGFVHVVRCILSNPATLPQLFSRLCSLPAPEYMESHPPLLSLTGTNARSSESEGAGDEVNADSTVLGSAFAALVHVLLGIAYQNLSPRFSKGVSETVSHGGELGVAAVEALTMVLQASRSLPEFTKNVLHTWSVTSVKVVELLHEVVRCRLFPPEQIAMLQHLLDSVRLLSSVDPPKGCASPSSGGDSSCQCTAALKMDLFYEAVEVGVERAATRALLPHGWSDRDLLSVWCDTLVGLIPHLYEQREEGSTRILRTLIRVIEQQVRTASSLKDCTVFRVVQVCLNGIYCVLEYCFVRERECAIRGCSSAKVGGGSTWFGARVGIFGGNSSLREQKLLEPVVECTEMMWDCMRCIVATLFKVHCCARRVLEQATRSGAGSVLGRGDSRPLPSGSAEVAAAAQVEESICRVLCLYKESVAKEFFRVFIEVWASRYAPQLGEVVERSMRDNGLPNTPGASLNATGEGVRPNDGKASLLSIISTEFTPRDLSSPLWEQESVVQLLNTGAATDALALINGVKEILADAQVASSAVVPHCELFGSGLTLDTAVLYFIHVFLRVSAVPSDDIPRVQAAVANFFYAHLAARTVTVTGLSFMLLCLSHFPGVRGDGGALDSSISTLGAGKDKRGSSVLCKVLDALSSIGCITSVSSKVDPNALYFALSTVGYALPRTVPVLQPEHDRITSSAVSLFRRSVFPVVAFGIDAQIDEDAHSRTPLVQTALEVAVEVLGISEINSRRLRQELLDGPCSWDFFRLPRRSLHRYRLLFTRLSQDSTFHAEIVQHFTPSPTQSNRFGGLVSQSVSEEQQRLQRAVQVRRLAFYVASMPALPLMADRELCLLLRDQIAEALRLSSRGASSVRCTHGNVLAREAMFLFRVLLTKFEPVLLQPFWPLVLPEMVCALTEATSEPSETTEGGSGKDGSKMDGEKVELLSFQLECLKVLHFALVIMPEVVAPFCWVFVDDLGVVNGHCLAGDAPHPFVPIVQRRAAGGVSPAPIMQDLQDATVTGAHITGRWMGKQQPLLRLPSILNGGPQGVQACAAALVLFSRIRSIICSANHTAEEQQQLMPCLRLLDGWDEEYLNYLLDVDFSCIHEGVDAL</sequence>
<keyword evidence="3" id="KW-1185">Reference proteome</keyword>
<feature type="signal peptide" evidence="1">
    <location>
        <begin position="1"/>
        <end position="25"/>
    </location>
</feature>
<proteinExistence type="predicted"/>
<dbReference type="InterPro" id="IPR016024">
    <property type="entry name" value="ARM-type_fold"/>
</dbReference>
<dbReference type="GO" id="GO:0005829">
    <property type="term" value="C:cytosol"/>
    <property type="evidence" value="ECO:0007669"/>
    <property type="project" value="GOC"/>
</dbReference>
<dbReference type="GO" id="GO:0006895">
    <property type="term" value="P:Golgi to endosome transport"/>
    <property type="evidence" value="ECO:0007669"/>
    <property type="project" value="InterPro"/>
</dbReference>
<comment type="caution">
    <text evidence="2">The sequence shown here is derived from an EMBL/GenBank/DDBJ whole genome shotgun (WGS) entry which is preliminary data.</text>
</comment>
<dbReference type="VEuPathDB" id="TriTrypDB:TcIL3000_0_33750"/>
<evidence type="ECO:0000313" key="2">
    <source>
        <dbReference type="EMBL" id="CCD12499.1"/>
    </source>
</evidence>
<organism evidence="2 3">
    <name type="scientific">Trypanosoma congolense (strain IL3000)</name>
    <dbReference type="NCBI Taxonomy" id="1068625"/>
    <lineage>
        <taxon>Eukaryota</taxon>
        <taxon>Discoba</taxon>
        <taxon>Euglenozoa</taxon>
        <taxon>Kinetoplastea</taxon>
        <taxon>Metakinetoplastina</taxon>
        <taxon>Trypanosomatida</taxon>
        <taxon>Trypanosomatidae</taxon>
        <taxon>Trypanosoma</taxon>
        <taxon>Nannomonas</taxon>
    </lineage>
</organism>
<dbReference type="InterPro" id="IPR040314">
    <property type="entry name" value="DOP1"/>
</dbReference>